<protein>
    <submittedName>
        <fullName evidence="3">Uncharacterized conserved protein YecT, DUF1311 family</fullName>
    </submittedName>
</protein>
<feature type="signal peptide" evidence="1">
    <location>
        <begin position="1"/>
        <end position="18"/>
    </location>
</feature>
<evidence type="ECO:0000256" key="1">
    <source>
        <dbReference type="SAM" id="SignalP"/>
    </source>
</evidence>
<dbReference type="InterPro" id="IPR009739">
    <property type="entry name" value="LprI-like_N"/>
</dbReference>
<reference evidence="3 4" key="1">
    <citation type="submission" date="2016-11" db="EMBL/GenBank/DDBJ databases">
        <authorList>
            <person name="Jaros S."/>
            <person name="Januszkiewicz K."/>
            <person name="Wedrychowicz H."/>
        </authorList>
    </citation>
    <scope>NUCLEOTIDE SEQUENCE [LARGE SCALE GENOMIC DNA]</scope>
    <source>
        <strain evidence="3 4">DSM 29589</strain>
    </source>
</reference>
<dbReference type="EMBL" id="FRBR01000001">
    <property type="protein sequence ID" value="SHL08718.1"/>
    <property type="molecule type" value="Genomic_DNA"/>
</dbReference>
<dbReference type="RefSeq" id="WP_073033688.1">
    <property type="nucleotide sequence ID" value="NZ_BMLR01000001.1"/>
</dbReference>
<proteinExistence type="predicted"/>
<dbReference type="Proteomes" id="UP000183974">
    <property type="component" value="Unassembled WGS sequence"/>
</dbReference>
<keyword evidence="1" id="KW-0732">Signal</keyword>
<organism evidence="3 4">
    <name type="scientific">Roseovarius pacificus</name>
    <dbReference type="NCBI Taxonomy" id="337701"/>
    <lineage>
        <taxon>Bacteria</taxon>
        <taxon>Pseudomonadati</taxon>
        <taxon>Pseudomonadota</taxon>
        <taxon>Alphaproteobacteria</taxon>
        <taxon>Rhodobacterales</taxon>
        <taxon>Roseobacteraceae</taxon>
        <taxon>Roseovarius</taxon>
    </lineage>
</organism>
<dbReference type="OrthoDB" id="7340239at2"/>
<evidence type="ECO:0000259" key="2">
    <source>
        <dbReference type="Pfam" id="PF07007"/>
    </source>
</evidence>
<sequence length="153" mass="17192">MRWIALLFTLILPAISHAQSASRSDVAQIEDCVRNYSKGAPQERVIGGCVGIIDGACRSKTTIEIAECIMRETAAWDHLLNAWWKPMKARAQANGNWDQLLAVQRQWIKERDAECQRAYDSAGGGSIRVIYGAECQRDLTAKRAVEFYYALNE</sequence>
<gene>
    <name evidence="3" type="ORF">SAMN05444398_101543</name>
</gene>
<dbReference type="STRING" id="337701.SAMN05444398_101543"/>
<dbReference type="AlphaFoldDB" id="A0A1M6XS42"/>
<evidence type="ECO:0000313" key="4">
    <source>
        <dbReference type="Proteomes" id="UP000183974"/>
    </source>
</evidence>
<feature type="chain" id="PRO_5012387207" evidence="1">
    <location>
        <begin position="19"/>
        <end position="153"/>
    </location>
</feature>
<dbReference type="Gene3D" id="1.20.1270.180">
    <property type="match status" value="1"/>
</dbReference>
<dbReference type="Pfam" id="PF07007">
    <property type="entry name" value="LprI"/>
    <property type="match status" value="1"/>
</dbReference>
<dbReference type="PANTHER" id="PTHR39176">
    <property type="entry name" value="PERIPLASMIC PROTEIN-RELATED"/>
    <property type="match status" value="1"/>
</dbReference>
<keyword evidence="4" id="KW-1185">Reference proteome</keyword>
<dbReference type="PANTHER" id="PTHR39176:SF1">
    <property type="entry name" value="PERIPLASMIC PROTEIN"/>
    <property type="match status" value="1"/>
</dbReference>
<name>A0A1M6XS42_9RHOB</name>
<feature type="domain" description="Lysozyme inhibitor LprI-like N-terminal" evidence="2">
    <location>
        <begin position="59"/>
        <end position="146"/>
    </location>
</feature>
<evidence type="ECO:0000313" key="3">
    <source>
        <dbReference type="EMBL" id="SHL08718.1"/>
    </source>
</evidence>
<accession>A0A1M6XS42</accession>